<dbReference type="STRING" id="366584.SAMN05216377_106197"/>
<dbReference type="AlphaFoldDB" id="A0A1G7NBR6"/>
<dbReference type="RefSeq" id="WP_093082145.1">
    <property type="nucleotide sequence ID" value="NZ_FNBE01000006.1"/>
</dbReference>
<dbReference type="InterPro" id="IPR003208">
    <property type="entry name" value="Dehydtase/Dehydtase_re"/>
</dbReference>
<protein>
    <submittedName>
        <fullName evidence="1">Dehydratase medium subunit</fullName>
    </submittedName>
</protein>
<evidence type="ECO:0000313" key="1">
    <source>
        <dbReference type="EMBL" id="SDF71545.1"/>
    </source>
</evidence>
<dbReference type="Gene3D" id="3.40.50.10150">
    <property type="entry name" value="B12-dependent dehydatase associated subunit"/>
    <property type="match status" value="1"/>
</dbReference>
<dbReference type="Proteomes" id="UP000198967">
    <property type="component" value="Unassembled WGS sequence"/>
</dbReference>
<organism evidence="1 2">
    <name type="scientific">Pseudonocardia oroxyli</name>
    <dbReference type="NCBI Taxonomy" id="366584"/>
    <lineage>
        <taxon>Bacteria</taxon>
        <taxon>Bacillati</taxon>
        <taxon>Actinomycetota</taxon>
        <taxon>Actinomycetes</taxon>
        <taxon>Pseudonocardiales</taxon>
        <taxon>Pseudonocardiaceae</taxon>
        <taxon>Pseudonocardia</taxon>
    </lineage>
</organism>
<dbReference type="Pfam" id="PF02288">
    <property type="entry name" value="Dehydratase_MU"/>
    <property type="match status" value="1"/>
</dbReference>
<dbReference type="EMBL" id="FNBE01000006">
    <property type="protein sequence ID" value="SDF71545.1"/>
    <property type="molecule type" value="Genomic_DNA"/>
</dbReference>
<accession>A0A1G7NBR6</accession>
<dbReference type="SUPFAM" id="SSF52968">
    <property type="entry name" value="B12-dependent dehydatase associated subunit"/>
    <property type="match status" value="1"/>
</dbReference>
<name>A0A1G7NBR6_PSEOR</name>
<dbReference type="InterPro" id="IPR010254">
    <property type="entry name" value="B12-dep_deHydtase_bsu"/>
</dbReference>
<keyword evidence="2" id="KW-1185">Reference proteome</keyword>
<dbReference type="OrthoDB" id="3691278at2"/>
<evidence type="ECO:0000313" key="2">
    <source>
        <dbReference type="Proteomes" id="UP000198967"/>
    </source>
</evidence>
<reference evidence="1 2" key="1">
    <citation type="submission" date="2016-10" db="EMBL/GenBank/DDBJ databases">
        <authorList>
            <person name="de Groot N.N."/>
        </authorList>
    </citation>
    <scope>NUCLEOTIDE SEQUENCE [LARGE SCALE GENOMIC DNA]</scope>
    <source>
        <strain evidence="1 2">CGMCC 4.3143</strain>
    </source>
</reference>
<sequence length="104" mass="10568">MVASVEPPAIVIRGAGPLLREVCAGAEEEGVPVTVEPGTGDATTSAHRAALASALEVGIGIEGDEIVVHHASLPRDHPAEVTGDGRHAGRTAARIVKILPLTDL</sequence>
<proteinExistence type="predicted"/>
<gene>
    <name evidence="1" type="ORF">SAMN05216377_106197</name>
</gene>